<dbReference type="Proteomes" id="UP000467840">
    <property type="component" value="Chromosome 16"/>
</dbReference>
<dbReference type="InterPro" id="IPR012474">
    <property type="entry name" value="Frigida"/>
</dbReference>
<evidence type="ECO:0000313" key="8">
    <source>
        <dbReference type="Proteomes" id="UP000467840"/>
    </source>
</evidence>
<keyword evidence="4 5" id="KW-0287">Flowering</keyword>
<evidence type="ECO:0000256" key="4">
    <source>
        <dbReference type="ARBA" id="ARBA00023089"/>
    </source>
</evidence>
<feature type="region of interest" description="Disordered" evidence="6">
    <location>
        <begin position="390"/>
        <end position="464"/>
    </location>
</feature>
<dbReference type="PANTHER" id="PTHR31791:SF10">
    <property type="entry name" value="FRIGIDA-LIKE PROTEIN"/>
    <property type="match status" value="1"/>
</dbReference>
<proteinExistence type="inferred from homology"/>
<evidence type="ECO:0000256" key="1">
    <source>
        <dbReference type="ARBA" id="ARBA00008956"/>
    </source>
</evidence>
<reference evidence="7 8" key="1">
    <citation type="journal article" date="2020" name="Mol. Plant">
        <title>The Chromosome-Based Rubber Tree Genome Provides New Insights into Spurge Genome Evolution and Rubber Biosynthesis.</title>
        <authorList>
            <person name="Liu J."/>
            <person name="Shi C."/>
            <person name="Shi C.C."/>
            <person name="Li W."/>
            <person name="Zhang Q.J."/>
            <person name="Zhang Y."/>
            <person name="Li K."/>
            <person name="Lu H.F."/>
            <person name="Shi C."/>
            <person name="Zhu S.T."/>
            <person name="Xiao Z.Y."/>
            <person name="Nan H."/>
            <person name="Yue Y."/>
            <person name="Zhu X.G."/>
            <person name="Wu Y."/>
            <person name="Hong X.N."/>
            <person name="Fan G.Y."/>
            <person name="Tong Y."/>
            <person name="Zhang D."/>
            <person name="Mao C.L."/>
            <person name="Liu Y.L."/>
            <person name="Hao S.J."/>
            <person name="Liu W.Q."/>
            <person name="Lv M.Q."/>
            <person name="Zhang H.B."/>
            <person name="Liu Y."/>
            <person name="Hu-Tang G.R."/>
            <person name="Wang J.P."/>
            <person name="Wang J.H."/>
            <person name="Sun Y.H."/>
            <person name="Ni S.B."/>
            <person name="Chen W.B."/>
            <person name="Zhang X.C."/>
            <person name="Jiao Y.N."/>
            <person name="Eichler E.E."/>
            <person name="Li G.H."/>
            <person name="Liu X."/>
            <person name="Gao L.Z."/>
        </authorList>
    </citation>
    <scope>NUCLEOTIDE SEQUENCE [LARGE SCALE GENOMIC DNA]</scope>
    <source>
        <strain evidence="8">cv. GT1</strain>
        <tissue evidence="7">Leaf</tissue>
    </source>
</reference>
<sequence length="546" mass="59645">MATELAINTDRTQKFIDDLEAQRSILSSCTQLFTTLTTNFTSLQNSLSQKSQSLDSKFQSLESKSQQTLQSLSQRLTSIPERESAAAAKVEEQKGNALAEFEKPKRFDKLSDWLKSISRKMDSSGLLKFVISKRKESVSLRAEISSAIMEAVDPARLILDAVDEFVSNKIEKVGVTDKRWACGMLVQALFPEGSYFGGKQKGPEFARTVVERAGRILEIWKEEQVDEKEGGGSGGRGVAGPAEAVMFLQMMLGFGLKSRFDEEFLRKLVMENAARRDMAKLAVAIGFGEKMEEMIDELVKNGKEMEAVYFASESGLTERFPPVSLLKSHIKNSKKNTSNILKNGNFSAAATEESNSVELNSIRAVIKCVEDHKLESDFPLDNLRKRASRLEKTKAERKKSSATAVAKSQNKRGHGGSGGPSGRGNRPPAFRPSKAAKFSNAYSPFGRRNPAPPPQHSPAARYSGPYDYPSQGVYESHSAAPYAATYGASHSQSPAAIPQQHYSLPVDNAGGAAFRASGSYGGQANYGAYDYGTGTPPTYQPSSYTQ</sequence>
<dbReference type="PANTHER" id="PTHR31791">
    <property type="entry name" value="FRIGIDA-LIKE PROTEIN 3-RELATED"/>
    <property type="match status" value="1"/>
</dbReference>
<evidence type="ECO:0000313" key="7">
    <source>
        <dbReference type="EMBL" id="KAF2304880.1"/>
    </source>
</evidence>
<accession>A0A6A6LTS5</accession>
<feature type="region of interest" description="Disordered" evidence="6">
    <location>
        <begin position="485"/>
        <end position="512"/>
    </location>
</feature>
<dbReference type="AlphaFoldDB" id="A0A6A6LTS5"/>
<name>A0A6A6LTS5_HEVBR</name>
<evidence type="ECO:0000256" key="5">
    <source>
        <dbReference type="RuleBase" id="RU364012"/>
    </source>
</evidence>
<comment type="caution">
    <text evidence="7">The sequence shown here is derived from an EMBL/GenBank/DDBJ whole genome shotgun (WGS) entry which is preliminary data.</text>
</comment>
<gene>
    <name evidence="7" type="ORF">GH714_039252</name>
</gene>
<dbReference type="EMBL" id="JAAGAX010000009">
    <property type="protein sequence ID" value="KAF2304880.1"/>
    <property type="molecule type" value="Genomic_DNA"/>
</dbReference>
<keyword evidence="8" id="KW-1185">Reference proteome</keyword>
<protein>
    <recommendedName>
        <fullName evidence="5">FRIGIDA-like protein</fullName>
    </recommendedName>
</protein>
<evidence type="ECO:0000256" key="6">
    <source>
        <dbReference type="SAM" id="MobiDB-lite"/>
    </source>
</evidence>
<keyword evidence="2 5" id="KW-0217">Developmental protein</keyword>
<keyword evidence="3 5" id="KW-0221">Differentiation</keyword>
<evidence type="ECO:0000256" key="3">
    <source>
        <dbReference type="ARBA" id="ARBA00022782"/>
    </source>
</evidence>
<organism evidence="7 8">
    <name type="scientific">Hevea brasiliensis</name>
    <name type="common">Para rubber tree</name>
    <name type="synonym">Siphonia brasiliensis</name>
    <dbReference type="NCBI Taxonomy" id="3981"/>
    <lineage>
        <taxon>Eukaryota</taxon>
        <taxon>Viridiplantae</taxon>
        <taxon>Streptophyta</taxon>
        <taxon>Embryophyta</taxon>
        <taxon>Tracheophyta</taxon>
        <taxon>Spermatophyta</taxon>
        <taxon>Magnoliopsida</taxon>
        <taxon>eudicotyledons</taxon>
        <taxon>Gunneridae</taxon>
        <taxon>Pentapetalae</taxon>
        <taxon>rosids</taxon>
        <taxon>fabids</taxon>
        <taxon>Malpighiales</taxon>
        <taxon>Euphorbiaceae</taxon>
        <taxon>Crotonoideae</taxon>
        <taxon>Micrandreae</taxon>
        <taxon>Hevea</taxon>
    </lineage>
</organism>
<comment type="similarity">
    <text evidence="1 5">Belongs to the Frigida family.</text>
</comment>
<dbReference type="Pfam" id="PF07899">
    <property type="entry name" value="Frigida"/>
    <property type="match status" value="1"/>
</dbReference>
<dbReference type="GO" id="GO:0009908">
    <property type="term" value="P:flower development"/>
    <property type="evidence" value="ECO:0007669"/>
    <property type="project" value="UniProtKB-KW"/>
</dbReference>
<dbReference type="GO" id="GO:0030154">
    <property type="term" value="P:cell differentiation"/>
    <property type="evidence" value="ECO:0007669"/>
    <property type="project" value="UniProtKB-KW"/>
</dbReference>
<evidence type="ECO:0000256" key="2">
    <source>
        <dbReference type="ARBA" id="ARBA00022473"/>
    </source>
</evidence>